<evidence type="ECO:0000259" key="1">
    <source>
        <dbReference type="Pfam" id="PF00882"/>
    </source>
</evidence>
<organism evidence="2 3">
    <name type="scientific">Candidatus Eubacterium faecale</name>
    <dbReference type="NCBI Taxonomy" id="2838568"/>
    <lineage>
        <taxon>Bacteria</taxon>
        <taxon>Bacillati</taxon>
        <taxon>Bacillota</taxon>
        <taxon>Clostridia</taxon>
        <taxon>Eubacteriales</taxon>
        <taxon>Eubacteriaceae</taxon>
        <taxon>Eubacterium</taxon>
    </lineage>
</organism>
<dbReference type="EMBL" id="DWXN01000010">
    <property type="protein sequence ID" value="HJB75144.1"/>
    <property type="molecule type" value="Genomic_DNA"/>
</dbReference>
<gene>
    <name evidence="2" type="ORF">IAA37_05660</name>
</gene>
<dbReference type="Pfam" id="PF00882">
    <property type="entry name" value="Zn_dep_PLPC"/>
    <property type="match status" value="1"/>
</dbReference>
<reference evidence="2" key="1">
    <citation type="journal article" date="2021" name="PeerJ">
        <title>Extensive microbial diversity within the chicken gut microbiome revealed by metagenomics and culture.</title>
        <authorList>
            <person name="Gilroy R."/>
            <person name="Ravi A."/>
            <person name="Getino M."/>
            <person name="Pursley I."/>
            <person name="Horton D.L."/>
            <person name="Alikhan N.F."/>
            <person name="Baker D."/>
            <person name="Gharbi K."/>
            <person name="Hall N."/>
            <person name="Watson M."/>
            <person name="Adriaenssens E.M."/>
            <person name="Foster-Nyarko E."/>
            <person name="Jarju S."/>
            <person name="Secka A."/>
            <person name="Antonio M."/>
            <person name="Oren A."/>
            <person name="Chaudhuri R.R."/>
            <person name="La Ragione R."/>
            <person name="Hildebrand F."/>
            <person name="Pallen M.J."/>
        </authorList>
    </citation>
    <scope>NUCLEOTIDE SEQUENCE</scope>
    <source>
        <strain evidence="2">CHK188-16595</strain>
    </source>
</reference>
<proteinExistence type="predicted"/>
<dbReference type="Proteomes" id="UP000823877">
    <property type="component" value="Unassembled WGS sequence"/>
</dbReference>
<evidence type="ECO:0000313" key="2">
    <source>
        <dbReference type="EMBL" id="HJB75144.1"/>
    </source>
</evidence>
<evidence type="ECO:0000313" key="3">
    <source>
        <dbReference type="Proteomes" id="UP000823877"/>
    </source>
</evidence>
<accession>A0A9D2MJE5</accession>
<sequence>MPAFSTHYLFAKEMMEDLRRAADFPLNKDAVLIGTQGPDIFFFHRALPWQKGKTLRKAGSAMHRAKCGEILDCFRRCCDQKKDNSIAKSYVYGFILHYALDRICHPYIYFVQNRITQKFPKLNAHSVHNMIELSLDSVLLNEKEHCESPKAYRTENMIIFTETELRETAEVIASAGKLFAPYEITAQDAATAIKDTCAAQRLLYDGSGRKEKFLKHAERLFFPLTGNFRISAFLRTDDLEKAIKYVNMNNRNWRSPFSGERRNESFTQLFELAKTDAANMIRRFNAGMSGEEITGNLSFLTGVKVQ</sequence>
<name>A0A9D2MJE5_9FIRM</name>
<feature type="domain" description="Phospholipase C/D" evidence="1">
    <location>
        <begin position="6"/>
        <end position="163"/>
    </location>
</feature>
<dbReference type="AlphaFoldDB" id="A0A9D2MJE5"/>
<dbReference type="InterPro" id="IPR029002">
    <property type="entry name" value="PLPC/GPLD1"/>
</dbReference>
<protein>
    <submittedName>
        <fullName evidence="2">Zinc dependent phospholipase C family protein</fullName>
    </submittedName>
</protein>
<comment type="caution">
    <text evidence="2">The sequence shown here is derived from an EMBL/GenBank/DDBJ whole genome shotgun (WGS) entry which is preliminary data.</text>
</comment>
<reference evidence="2" key="2">
    <citation type="submission" date="2021-04" db="EMBL/GenBank/DDBJ databases">
        <authorList>
            <person name="Gilroy R."/>
        </authorList>
    </citation>
    <scope>NUCLEOTIDE SEQUENCE</scope>
    <source>
        <strain evidence="2">CHK188-16595</strain>
    </source>
</reference>